<reference evidence="2 3" key="1">
    <citation type="journal article" date="2018" name="Sci. Rep.">
        <title>Genomic signatures of local adaptation to the degree of environmental predictability in rotifers.</title>
        <authorList>
            <person name="Franch-Gras L."/>
            <person name="Hahn C."/>
            <person name="Garcia-Roger E.M."/>
            <person name="Carmona M.J."/>
            <person name="Serra M."/>
            <person name="Gomez A."/>
        </authorList>
    </citation>
    <scope>NUCLEOTIDE SEQUENCE [LARGE SCALE GENOMIC DNA]</scope>
    <source>
        <strain evidence="2">HYR1</strain>
    </source>
</reference>
<organism evidence="2 3">
    <name type="scientific">Brachionus plicatilis</name>
    <name type="common">Marine rotifer</name>
    <name type="synonym">Brachionus muelleri</name>
    <dbReference type="NCBI Taxonomy" id="10195"/>
    <lineage>
        <taxon>Eukaryota</taxon>
        <taxon>Metazoa</taxon>
        <taxon>Spiralia</taxon>
        <taxon>Gnathifera</taxon>
        <taxon>Rotifera</taxon>
        <taxon>Eurotatoria</taxon>
        <taxon>Monogononta</taxon>
        <taxon>Pseudotrocha</taxon>
        <taxon>Ploima</taxon>
        <taxon>Brachionidae</taxon>
        <taxon>Brachionus</taxon>
    </lineage>
</organism>
<keyword evidence="3" id="KW-1185">Reference proteome</keyword>
<feature type="transmembrane region" description="Helical" evidence="1">
    <location>
        <begin position="106"/>
        <end position="130"/>
    </location>
</feature>
<gene>
    <name evidence="2" type="ORF">BpHYR1_028891</name>
</gene>
<proteinExistence type="predicted"/>
<keyword evidence="1" id="KW-0472">Membrane</keyword>
<evidence type="ECO:0000313" key="3">
    <source>
        <dbReference type="Proteomes" id="UP000276133"/>
    </source>
</evidence>
<keyword evidence="1" id="KW-0812">Transmembrane</keyword>
<dbReference type="EMBL" id="REGN01002326">
    <property type="protein sequence ID" value="RNA28866.1"/>
    <property type="molecule type" value="Genomic_DNA"/>
</dbReference>
<accession>A0A3M7RZB2</accession>
<evidence type="ECO:0000313" key="2">
    <source>
        <dbReference type="EMBL" id="RNA28866.1"/>
    </source>
</evidence>
<dbReference type="Proteomes" id="UP000276133">
    <property type="component" value="Unassembled WGS sequence"/>
</dbReference>
<evidence type="ECO:0000256" key="1">
    <source>
        <dbReference type="SAM" id="Phobius"/>
    </source>
</evidence>
<protein>
    <submittedName>
        <fullName evidence="2">Uncharacterized protein</fullName>
    </submittedName>
</protein>
<comment type="caution">
    <text evidence="2">The sequence shown here is derived from an EMBL/GenBank/DDBJ whole genome shotgun (WGS) entry which is preliminary data.</text>
</comment>
<name>A0A3M7RZB2_BRAPC</name>
<sequence>MAKFVQIIFPNQKILAQCTNESDSDEEFDYIKILEKIREEKRREKASLESNTSKRLVELTQDAINNEIYNYWKSNNFKQRLSIDWRLPIANSFLKLRLRFTNLFRMSVRILVIDQLIAYCVIIDLVISLFHKTSIIKMIALL</sequence>
<keyword evidence="1" id="KW-1133">Transmembrane helix</keyword>
<dbReference type="AlphaFoldDB" id="A0A3M7RZB2"/>